<evidence type="ECO:0000313" key="2">
    <source>
        <dbReference type="RefSeq" id="XP_064076550.1"/>
    </source>
</evidence>
<protein>
    <submittedName>
        <fullName evidence="2">Uncharacterized protein LOC135194675</fullName>
    </submittedName>
</protein>
<sequence length="205" mass="23315">MFAFAIPINNGLIVKFNAVSTKEEKQSKTYGAVLTKTSQDFKPEANSEIHSQEIYPQATEFGTGSTNQIAKILFPSRAYRFNESKSQADTNFIKIPIIEQHVRDYKVIVANAPKNFRIGSGPDSLPIVIYIVFPNDEPEELSFGMPAIYFVKKFNGLPLHKNDNVDPLFIIDTNRTVTGLKSTEIFKYVKFKNQLTDRIYKAMHR</sequence>
<name>A0ABM4AZ25_VANTA</name>
<dbReference type="GeneID" id="135194675"/>
<keyword evidence="1" id="KW-1185">Reference proteome</keyword>
<evidence type="ECO:0000313" key="1">
    <source>
        <dbReference type="Proteomes" id="UP001652626"/>
    </source>
</evidence>
<proteinExistence type="predicted"/>
<dbReference type="RefSeq" id="XP_064076550.1">
    <property type="nucleotide sequence ID" value="XM_064220480.1"/>
</dbReference>
<accession>A0ABM4AZ25</accession>
<reference evidence="2" key="1">
    <citation type="submission" date="2025-08" db="UniProtKB">
        <authorList>
            <consortium name="RefSeq"/>
        </authorList>
    </citation>
    <scope>IDENTIFICATION</scope>
    <source>
        <tissue evidence="2">Whole body</tissue>
    </source>
</reference>
<organism evidence="1 2">
    <name type="scientific">Vanessa tameamea</name>
    <name type="common">Kamehameha butterfly</name>
    <dbReference type="NCBI Taxonomy" id="334116"/>
    <lineage>
        <taxon>Eukaryota</taxon>
        <taxon>Metazoa</taxon>
        <taxon>Ecdysozoa</taxon>
        <taxon>Arthropoda</taxon>
        <taxon>Hexapoda</taxon>
        <taxon>Insecta</taxon>
        <taxon>Pterygota</taxon>
        <taxon>Neoptera</taxon>
        <taxon>Endopterygota</taxon>
        <taxon>Lepidoptera</taxon>
        <taxon>Glossata</taxon>
        <taxon>Ditrysia</taxon>
        <taxon>Papilionoidea</taxon>
        <taxon>Nymphalidae</taxon>
        <taxon>Nymphalinae</taxon>
        <taxon>Vanessa</taxon>
    </lineage>
</organism>
<dbReference type="Proteomes" id="UP001652626">
    <property type="component" value="Chromosome Z"/>
</dbReference>
<gene>
    <name evidence="2" type="primary">LOC135194675</name>
</gene>